<dbReference type="AlphaFoldDB" id="A0A915JCL5"/>
<accession>A0A915JCL5</accession>
<organism evidence="2 3">
    <name type="scientific">Romanomermis culicivorax</name>
    <name type="common">Nematode worm</name>
    <dbReference type="NCBI Taxonomy" id="13658"/>
    <lineage>
        <taxon>Eukaryota</taxon>
        <taxon>Metazoa</taxon>
        <taxon>Ecdysozoa</taxon>
        <taxon>Nematoda</taxon>
        <taxon>Enoplea</taxon>
        <taxon>Dorylaimia</taxon>
        <taxon>Mermithida</taxon>
        <taxon>Mermithoidea</taxon>
        <taxon>Mermithidae</taxon>
        <taxon>Romanomermis</taxon>
    </lineage>
</organism>
<feature type="region of interest" description="Disordered" evidence="1">
    <location>
        <begin position="56"/>
        <end position="76"/>
    </location>
</feature>
<reference evidence="3" key="1">
    <citation type="submission" date="2022-11" db="UniProtKB">
        <authorList>
            <consortium name="WormBaseParasite"/>
        </authorList>
    </citation>
    <scope>IDENTIFICATION</scope>
</reference>
<dbReference type="Proteomes" id="UP000887565">
    <property type="component" value="Unplaced"/>
</dbReference>
<dbReference type="WBParaSite" id="nRc.2.0.1.t23371-RA">
    <property type="protein sequence ID" value="nRc.2.0.1.t23371-RA"/>
    <property type="gene ID" value="nRc.2.0.1.g23371"/>
</dbReference>
<evidence type="ECO:0000313" key="3">
    <source>
        <dbReference type="WBParaSite" id="nRc.2.0.1.t23371-RA"/>
    </source>
</evidence>
<sequence>MCPLYIEAKIEYVPRKENTFADFFSRKYEVDQTDSNKPTASSQNNTTNRVNVVKTRAKSRQKLAQPPQNDVGVPEMPDKEKIVDPSDLPNQNQWPFTQQQIADAQKVETMLDQTRQKVENQYLLFENLTNIHNKVLKELQASEAASKKRFDEKARAHEYTIAETLLVDIYAMIINQTGFNVQCKETYCNFFVIN</sequence>
<keyword evidence="2" id="KW-1185">Reference proteome</keyword>
<protein>
    <submittedName>
        <fullName evidence="3">Uncharacterized protein</fullName>
    </submittedName>
</protein>
<name>A0A915JCL5_ROMCU</name>
<evidence type="ECO:0000313" key="2">
    <source>
        <dbReference type="Proteomes" id="UP000887565"/>
    </source>
</evidence>
<evidence type="ECO:0000256" key="1">
    <source>
        <dbReference type="SAM" id="MobiDB-lite"/>
    </source>
</evidence>
<proteinExistence type="predicted"/>